<evidence type="ECO:0000313" key="2">
    <source>
        <dbReference type="EMBL" id="ORY44161.1"/>
    </source>
</evidence>
<dbReference type="EMBL" id="MCGO01000023">
    <property type="protein sequence ID" value="ORY44161.1"/>
    <property type="molecule type" value="Genomic_DNA"/>
</dbReference>
<dbReference type="InterPro" id="IPR011009">
    <property type="entry name" value="Kinase-like_dom_sf"/>
</dbReference>
<dbReference type="SUPFAM" id="SSF56112">
    <property type="entry name" value="Protein kinase-like (PK-like)"/>
    <property type="match status" value="1"/>
</dbReference>
<dbReference type="STRING" id="329046.A0A1Y2CAV4"/>
<dbReference type="InterPro" id="IPR051130">
    <property type="entry name" value="Mito_struct-func_regulator"/>
</dbReference>
<dbReference type="OrthoDB" id="427480at2759"/>
<feature type="domain" description="ABC1 atypical kinase-like" evidence="1">
    <location>
        <begin position="74"/>
        <end position="157"/>
    </location>
</feature>
<sequence>MGFIDALASLPRRIYIVYLGLIIYGSYKVAKVRLALSKHTDEEEDEGLWVKVGQYMSTRSDVLPEGITEALSVLQDAVPAKPIGETLDTIKTSIGDPQQLFASFDMEALATASIAQVHRAKLKDGQDVVVKVQHKNIASKILRDLSDFETLVWWCAEVPSELDFVKEATNTTEVDEAIRNHNRSLADDKLNPLYLDNGRGGDEADNVDVKELVTSIIKAYAFQIFDLAFHKDFTGLQSALIDLGVKGLTDNVEAEKSMEIVQFIFRSTTTRAEAKAEVEQRRIKREEDAKQKKLNAKAETVKKPKSKIKNASDAFPGVLVFFTRVLFLLRGLSTSLDVNLDYLGVMAPFALNFLERETRAQKFGLLRNQPQIIDKIESGDCLGAQVVAMKRGKVIVDIACGVLGLFDPRPVKSAVTSIALHQQVALGRLAYDDLVSKHWPAFIENLDPSTTTPNNANGNQK</sequence>
<dbReference type="PANTHER" id="PTHR43173">
    <property type="entry name" value="ABC1 FAMILY PROTEIN"/>
    <property type="match status" value="1"/>
</dbReference>
<dbReference type="AlphaFoldDB" id="A0A1Y2CAV4"/>
<dbReference type="Proteomes" id="UP000193642">
    <property type="component" value="Unassembled WGS sequence"/>
</dbReference>
<dbReference type="Pfam" id="PF03109">
    <property type="entry name" value="ABC1"/>
    <property type="match status" value="1"/>
</dbReference>
<reference evidence="2 3" key="1">
    <citation type="submission" date="2016-07" db="EMBL/GenBank/DDBJ databases">
        <title>Pervasive Adenine N6-methylation of Active Genes in Fungi.</title>
        <authorList>
            <consortium name="DOE Joint Genome Institute"/>
            <person name="Mondo S.J."/>
            <person name="Dannebaum R.O."/>
            <person name="Kuo R.C."/>
            <person name="Labutti K."/>
            <person name="Haridas S."/>
            <person name="Kuo A."/>
            <person name="Salamov A."/>
            <person name="Ahrendt S.R."/>
            <person name="Lipzen A."/>
            <person name="Sullivan W."/>
            <person name="Andreopoulos W.B."/>
            <person name="Clum A."/>
            <person name="Lindquist E."/>
            <person name="Daum C."/>
            <person name="Ramamoorthy G.K."/>
            <person name="Gryganskyi A."/>
            <person name="Culley D."/>
            <person name="Magnuson J.K."/>
            <person name="James T.Y."/>
            <person name="O'Malley M.A."/>
            <person name="Stajich J.E."/>
            <person name="Spatafora J.W."/>
            <person name="Visel A."/>
            <person name="Grigoriev I.V."/>
        </authorList>
    </citation>
    <scope>NUCLEOTIDE SEQUENCE [LARGE SCALE GENOMIC DNA]</scope>
    <source>
        <strain evidence="2 3">JEL800</strain>
    </source>
</reference>
<dbReference type="PANTHER" id="PTHR43173:SF3">
    <property type="entry name" value="ABC1 FAMILY PROTEIN"/>
    <property type="match status" value="1"/>
</dbReference>
<dbReference type="InterPro" id="IPR004147">
    <property type="entry name" value="ABC1_dom"/>
</dbReference>
<keyword evidence="3" id="KW-1185">Reference proteome</keyword>
<organism evidence="2 3">
    <name type="scientific">Rhizoclosmatium globosum</name>
    <dbReference type="NCBI Taxonomy" id="329046"/>
    <lineage>
        <taxon>Eukaryota</taxon>
        <taxon>Fungi</taxon>
        <taxon>Fungi incertae sedis</taxon>
        <taxon>Chytridiomycota</taxon>
        <taxon>Chytridiomycota incertae sedis</taxon>
        <taxon>Chytridiomycetes</taxon>
        <taxon>Chytridiales</taxon>
        <taxon>Chytriomycetaceae</taxon>
        <taxon>Rhizoclosmatium</taxon>
    </lineage>
</organism>
<evidence type="ECO:0000313" key="3">
    <source>
        <dbReference type="Proteomes" id="UP000193642"/>
    </source>
</evidence>
<dbReference type="Gene3D" id="3.40.710.10">
    <property type="entry name" value="DD-peptidase/beta-lactamase superfamily"/>
    <property type="match status" value="1"/>
</dbReference>
<gene>
    <name evidence="2" type="ORF">BCR33DRAFT_785387</name>
</gene>
<evidence type="ECO:0000259" key="1">
    <source>
        <dbReference type="Pfam" id="PF03109"/>
    </source>
</evidence>
<proteinExistence type="predicted"/>
<dbReference type="SUPFAM" id="SSF56601">
    <property type="entry name" value="beta-lactamase/transpeptidase-like"/>
    <property type="match status" value="1"/>
</dbReference>
<comment type="caution">
    <text evidence="2">The sequence shown here is derived from an EMBL/GenBank/DDBJ whole genome shotgun (WGS) entry which is preliminary data.</text>
</comment>
<protein>
    <recommendedName>
        <fullName evidence="1">ABC1 atypical kinase-like domain-containing protein</fullName>
    </recommendedName>
</protein>
<dbReference type="InterPro" id="IPR012338">
    <property type="entry name" value="Beta-lactam/transpept-like"/>
</dbReference>
<accession>A0A1Y2CAV4</accession>
<name>A0A1Y2CAV4_9FUNG</name>